<evidence type="ECO:0000256" key="2">
    <source>
        <dbReference type="SAM" id="SignalP"/>
    </source>
</evidence>
<dbReference type="OrthoDB" id="164028at2"/>
<evidence type="ECO:0000256" key="1">
    <source>
        <dbReference type="SAM" id="MobiDB-lite"/>
    </source>
</evidence>
<dbReference type="SUPFAM" id="SSF54106">
    <property type="entry name" value="LysM domain"/>
    <property type="match status" value="1"/>
</dbReference>
<feature type="region of interest" description="Disordered" evidence="1">
    <location>
        <begin position="49"/>
        <end position="69"/>
    </location>
</feature>
<dbReference type="CDD" id="cd00118">
    <property type="entry name" value="LysM"/>
    <property type="match status" value="1"/>
</dbReference>
<feature type="region of interest" description="Disordered" evidence="1">
    <location>
        <begin position="119"/>
        <end position="141"/>
    </location>
</feature>
<dbReference type="PATRIC" id="fig|360411.5.peg.1601"/>
<organism evidence="4 5">
    <name type="scientific">Bellilinea caldifistulae</name>
    <dbReference type="NCBI Taxonomy" id="360411"/>
    <lineage>
        <taxon>Bacteria</taxon>
        <taxon>Bacillati</taxon>
        <taxon>Chloroflexota</taxon>
        <taxon>Anaerolineae</taxon>
        <taxon>Anaerolineales</taxon>
        <taxon>Anaerolineaceae</taxon>
        <taxon>Bellilinea</taxon>
    </lineage>
</organism>
<dbReference type="EMBL" id="LGHJ01000012">
    <property type="protein sequence ID" value="KPL76447.1"/>
    <property type="molecule type" value="Genomic_DNA"/>
</dbReference>
<evidence type="ECO:0000313" key="5">
    <source>
        <dbReference type="Proteomes" id="UP000050514"/>
    </source>
</evidence>
<sequence>MACMKKLFLSVLTVWLLTACQPSASVIPTPTLRPVSAVTLTPYAGPLPAATPSLTPADTPTPLPTVTPTPRLHTIRRGEDMFGIALFYGIALQDLLTANPTVNPYALRIGDQLIVPAAQSTPTLDPRNPPSPTPVGLSLPRPDCYPTRDGGVWCFAMLDNPQPFDVEGISVVFRLYDRITGEILSQTAFPPLNRLPAGGQIPVAVFFPPPAALQFDAGLELLTALPIPPESRRYLNTEIIQEEIRISADGLSAGVSGLVRLGGEEGEAGAAGVIVVAVALDDQERVVGVRRWESGQPLATGQNLPFEMQVYTAADPIARVVLLTEGVP</sequence>
<evidence type="ECO:0000259" key="3">
    <source>
        <dbReference type="PROSITE" id="PS51782"/>
    </source>
</evidence>
<keyword evidence="5" id="KW-1185">Reference proteome</keyword>
<dbReference type="PROSITE" id="PS51782">
    <property type="entry name" value="LYSM"/>
    <property type="match status" value="1"/>
</dbReference>
<dbReference type="Pfam" id="PF01476">
    <property type="entry name" value="LysM"/>
    <property type="match status" value="1"/>
</dbReference>
<protein>
    <recommendedName>
        <fullName evidence="3">LysM domain-containing protein</fullName>
    </recommendedName>
</protein>
<evidence type="ECO:0000313" key="4">
    <source>
        <dbReference type="EMBL" id="KPL76447.1"/>
    </source>
</evidence>
<name>A0A0P6X802_9CHLR</name>
<feature type="chain" id="PRO_5006132898" description="LysM domain-containing protein" evidence="2">
    <location>
        <begin position="25"/>
        <end position="328"/>
    </location>
</feature>
<dbReference type="Gene3D" id="3.10.350.10">
    <property type="entry name" value="LysM domain"/>
    <property type="match status" value="1"/>
</dbReference>
<feature type="compositionally biased region" description="Low complexity" evidence="1">
    <location>
        <begin position="49"/>
        <end position="58"/>
    </location>
</feature>
<reference evidence="4 5" key="1">
    <citation type="submission" date="2015-07" db="EMBL/GenBank/DDBJ databases">
        <title>Draft genome of Bellilinea caldifistulae DSM 17877.</title>
        <authorList>
            <person name="Hemp J."/>
            <person name="Ward L.M."/>
            <person name="Pace L.A."/>
            <person name="Fischer W.W."/>
        </authorList>
    </citation>
    <scope>NUCLEOTIDE SEQUENCE [LARGE SCALE GENOMIC DNA]</scope>
    <source>
        <strain evidence="4 5">GOMI-1</strain>
    </source>
</reference>
<dbReference type="Proteomes" id="UP000050514">
    <property type="component" value="Unassembled WGS sequence"/>
</dbReference>
<dbReference type="PROSITE" id="PS51257">
    <property type="entry name" value="PROKAR_LIPOPROTEIN"/>
    <property type="match status" value="1"/>
</dbReference>
<feature type="signal peptide" evidence="2">
    <location>
        <begin position="1"/>
        <end position="24"/>
    </location>
</feature>
<dbReference type="AlphaFoldDB" id="A0A0P6X802"/>
<dbReference type="InterPro" id="IPR018392">
    <property type="entry name" value="LysM"/>
</dbReference>
<gene>
    <name evidence="4" type="ORF">AC812_07350</name>
</gene>
<accession>A0A0P6X802</accession>
<dbReference type="SMART" id="SM00257">
    <property type="entry name" value="LysM"/>
    <property type="match status" value="1"/>
</dbReference>
<comment type="caution">
    <text evidence="4">The sequence shown here is derived from an EMBL/GenBank/DDBJ whole genome shotgun (WGS) entry which is preliminary data.</text>
</comment>
<proteinExistence type="predicted"/>
<dbReference type="STRING" id="360411.AC812_07350"/>
<feature type="domain" description="LysM" evidence="3">
    <location>
        <begin position="71"/>
        <end position="115"/>
    </location>
</feature>
<dbReference type="InterPro" id="IPR036779">
    <property type="entry name" value="LysM_dom_sf"/>
</dbReference>
<keyword evidence="2" id="KW-0732">Signal</keyword>